<feature type="domain" description="Alcohol dehydrogenase-like N-terminal" evidence="7">
    <location>
        <begin position="32"/>
        <end position="147"/>
    </location>
</feature>
<evidence type="ECO:0000313" key="8">
    <source>
        <dbReference type="EMBL" id="KAE9269902.1"/>
    </source>
</evidence>
<sequence>MSTAPRTVNAYAAFDAKGEVKPWQYQSRPLGREDVEIKISHSGICGSDIHTMEGGWGPAAYPCVVGHEIVGEVTLAGPDVKTLKVGNRVAVGAQVWACLNKNPEKPCNDCADGEDAVCDRAVYTYASTYPDGSPAYGGYADYEGVEAGDRVGVVGIGGLGHLAIQFIRALGAIPIAFSRSANKEQEIRALGAEEFYNLSDEADQKKAANSVDYLVLTADANDMPYNLYLSLVRKRGTFIMVGLPNDDVKLSPFFIVPRAVRVRGSCIGSIQDIKDMLELASKENVRPMIQKLPMSKVNEGLDMFCSRGHAEEHIAVVWSNDSC</sequence>
<comment type="caution">
    <text evidence="8">The sequence shown here is derived from an EMBL/GenBank/DDBJ whole genome shotgun (WGS) entry which is preliminary data.</text>
</comment>
<organism evidence="8 9">
    <name type="scientific">Phytophthora fragariae</name>
    <dbReference type="NCBI Taxonomy" id="53985"/>
    <lineage>
        <taxon>Eukaryota</taxon>
        <taxon>Sar</taxon>
        <taxon>Stramenopiles</taxon>
        <taxon>Oomycota</taxon>
        <taxon>Peronosporomycetes</taxon>
        <taxon>Peronosporales</taxon>
        <taxon>Peronosporaceae</taxon>
        <taxon>Phytophthora</taxon>
    </lineage>
</organism>
<dbReference type="PANTHER" id="PTHR42683">
    <property type="entry name" value="ALDEHYDE REDUCTASE"/>
    <property type="match status" value="1"/>
</dbReference>
<dbReference type="InterPro" id="IPR002328">
    <property type="entry name" value="ADH_Zn_CS"/>
</dbReference>
<dbReference type="PROSITE" id="PS00059">
    <property type="entry name" value="ADH_ZINC"/>
    <property type="match status" value="1"/>
</dbReference>
<evidence type="ECO:0000313" key="9">
    <source>
        <dbReference type="Proteomes" id="UP000486351"/>
    </source>
</evidence>
<dbReference type="InterPro" id="IPR011032">
    <property type="entry name" value="GroES-like_sf"/>
</dbReference>
<evidence type="ECO:0000256" key="3">
    <source>
        <dbReference type="ARBA" id="ARBA00022833"/>
    </source>
</evidence>
<gene>
    <name evidence="8" type="ORF">PF008_g30744</name>
</gene>
<evidence type="ECO:0000256" key="2">
    <source>
        <dbReference type="ARBA" id="ARBA00022723"/>
    </source>
</evidence>
<keyword evidence="4" id="KW-0560">Oxidoreductase</keyword>
<dbReference type="GO" id="GO:0016616">
    <property type="term" value="F:oxidoreductase activity, acting on the CH-OH group of donors, NAD or NADP as acceptor"/>
    <property type="evidence" value="ECO:0007669"/>
    <property type="project" value="InterPro"/>
</dbReference>
<evidence type="ECO:0000259" key="7">
    <source>
        <dbReference type="Pfam" id="PF08240"/>
    </source>
</evidence>
<dbReference type="EMBL" id="QXFY01006076">
    <property type="protein sequence ID" value="KAE9269902.1"/>
    <property type="molecule type" value="Genomic_DNA"/>
</dbReference>
<dbReference type="SUPFAM" id="SSF50129">
    <property type="entry name" value="GroES-like"/>
    <property type="match status" value="1"/>
</dbReference>
<dbReference type="InterPro" id="IPR036291">
    <property type="entry name" value="NAD(P)-bd_dom_sf"/>
</dbReference>
<evidence type="ECO:0008006" key="10">
    <source>
        <dbReference type="Google" id="ProtNLM"/>
    </source>
</evidence>
<dbReference type="Gene3D" id="3.40.50.720">
    <property type="entry name" value="NAD(P)-binding Rossmann-like Domain"/>
    <property type="match status" value="1"/>
</dbReference>
<evidence type="ECO:0000256" key="4">
    <source>
        <dbReference type="ARBA" id="ARBA00023002"/>
    </source>
</evidence>
<accession>A0A6G0Q5B6</accession>
<dbReference type="InterPro" id="IPR013154">
    <property type="entry name" value="ADH-like_N"/>
</dbReference>
<dbReference type="Gene3D" id="3.90.180.10">
    <property type="entry name" value="Medium-chain alcohol dehydrogenases, catalytic domain"/>
    <property type="match status" value="2"/>
</dbReference>
<dbReference type="FunFam" id="3.40.50.720:FF:001522">
    <property type="entry name" value="Uncharacterized protein"/>
    <property type="match status" value="1"/>
</dbReference>
<dbReference type="SUPFAM" id="SSF51735">
    <property type="entry name" value="NAD(P)-binding Rossmann-fold domains"/>
    <property type="match status" value="1"/>
</dbReference>
<comment type="similarity">
    <text evidence="5">Belongs to the zinc-containing alcohol dehydrogenase family.</text>
</comment>
<dbReference type="Pfam" id="PF00107">
    <property type="entry name" value="ADH_zinc_N"/>
    <property type="match status" value="1"/>
</dbReference>
<dbReference type="CDD" id="cd05283">
    <property type="entry name" value="CAD1"/>
    <property type="match status" value="1"/>
</dbReference>
<comment type="cofactor">
    <cofactor evidence="1 5">
        <name>Zn(2+)</name>
        <dbReference type="ChEBI" id="CHEBI:29105"/>
    </cofactor>
</comment>
<name>A0A6G0Q5B6_9STRA</name>
<dbReference type="AlphaFoldDB" id="A0A6G0Q5B6"/>
<feature type="domain" description="Alcohol dehydrogenase-like C-terminal" evidence="6">
    <location>
        <begin position="158"/>
        <end position="281"/>
    </location>
</feature>
<dbReference type="InterPro" id="IPR013149">
    <property type="entry name" value="ADH-like_C"/>
</dbReference>
<evidence type="ECO:0000259" key="6">
    <source>
        <dbReference type="Pfam" id="PF00107"/>
    </source>
</evidence>
<dbReference type="Pfam" id="PF08240">
    <property type="entry name" value="ADH_N"/>
    <property type="match status" value="1"/>
</dbReference>
<evidence type="ECO:0000256" key="1">
    <source>
        <dbReference type="ARBA" id="ARBA00001947"/>
    </source>
</evidence>
<dbReference type="Proteomes" id="UP000486351">
    <property type="component" value="Unassembled WGS sequence"/>
</dbReference>
<proteinExistence type="inferred from homology"/>
<keyword evidence="2 5" id="KW-0479">Metal-binding</keyword>
<protein>
    <recommendedName>
        <fullName evidence="10">Enoyl reductase (ER) domain-containing protein</fullName>
    </recommendedName>
</protein>
<dbReference type="GO" id="GO:0008270">
    <property type="term" value="F:zinc ion binding"/>
    <property type="evidence" value="ECO:0007669"/>
    <property type="project" value="InterPro"/>
</dbReference>
<evidence type="ECO:0000256" key="5">
    <source>
        <dbReference type="RuleBase" id="RU361277"/>
    </source>
</evidence>
<dbReference type="InterPro" id="IPR047109">
    <property type="entry name" value="CAD-like"/>
</dbReference>
<reference evidence="8 9" key="1">
    <citation type="submission" date="2018-09" db="EMBL/GenBank/DDBJ databases">
        <title>Genomic investigation of the strawberry pathogen Phytophthora fragariae indicates pathogenicity is determined by transcriptional variation in three key races.</title>
        <authorList>
            <person name="Adams T.M."/>
            <person name="Armitage A.D."/>
            <person name="Sobczyk M.K."/>
            <person name="Bates H.J."/>
            <person name="Dunwell J.M."/>
            <person name="Nellist C.F."/>
            <person name="Harrison R.J."/>
        </authorList>
    </citation>
    <scope>NUCLEOTIDE SEQUENCE [LARGE SCALE GENOMIC DNA]</scope>
    <source>
        <strain evidence="8 9">NOV-77</strain>
    </source>
</reference>
<keyword evidence="3 5" id="KW-0862">Zinc</keyword>